<dbReference type="EMBL" id="CM003103">
    <property type="protein sequence ID" value="KUI70696.1"/>
    <property type="molecule type" value="Genomic_DNA"/>
</dbReference>
<organism evidence="1 2">
    <name type="scientific">Cytospora mali</name>
    <name type="common">Apple Valsa canker fungus</name>
    <name type="synonym">Valsa mali</name>
    <dbReference type="NCBI Taxonomy" id="578113"/>
    <lineage>
        <taxon>Eukaryota</taxon>
        <taxon>Fungi</taxon>
        <taxon>Dikarya</taxon>
        <taxon>Ascomycota</taxon>
        <taxon>Pezizomycotina</taxon>
        <taxon>Sordariomycetes</taxon>
        <taxon>Sordariomycetidae</taxon>
        <taxon>Diaporthales</taxon>
        <taxon>Cytosporaceae</taxon>
        <taxon>Cytospora</taxon>
    </lineage>
</organism>
<evidence type="ECO:0000313" key="2">
    <source>
        <dbReference type="Proteomes" id="UP000078559"/>
    </source>
</evidence>
<name>A0A194W2E3_CYTMA</name>
<protein>
    <submittedName>
        <fullName evidence="1">Uncharacterized protein</fullName>
    </submittedName>
</protein>
<accession>A0A194W2E3</accession>
<dbReference type="AlphaFoldDB" id="A0A194W2E3"/>
<reference evidence="1" key="1">
    <citation type="submission" date="2014-12" db="EMBL/GenBank/DDBJ databases">
        <title>Genome Sequence of Valsa Canker Pathogens Uncovers a Specific Adaption of Colonization on Woody Bark.</title>
        <authorList>
            <person name="Yin Z."/>
            <person name="Liu H."/>
            <person name="Gao X."/>
            <person name="Li Z."/>
            <person name="Song N."/>
            <person name="Ke X."/>
            <person name="Dai Q."/>
            <person name="Wu Y."/>
            <person name="Sun Y."/>
            <person name="Xu J.-R."/>
            <person name="Kang Z.K."/>
            <person name="Wang L."/>
            <person name="Huang L."/>
        </authorList>
    </citation>
    <scope>NUCLEOTIDE SEQUENCE [LARGE SCALE GENOMIC DNA]</scope>
    <source>
        <strain evidence="1">03-8</strain>
    </source>
</reference>
<keyword evidence="2" id="KW-1185">Reference proteome</keyword>
<proteinExistence type="predicted"/>
<gene>
    <name evidence="1" type="ORF">VM1G_05909</name>
</gene>
<dbReference type="Proteomes" id="UP000078559">
    <property type="component" value="Chromosome 6"/>
</dbReference>
<evidence type="ECO:0000313" key="1">
    <source>
        <dbReference type="EMBL" id="KUI70696.1"/>
    </source>
</evidence>
<sequence>MRSADETTLIEPSSDMEHLDLYRLTLAYPEDIAGAVKVRALKYPKSGWMAVDIYSKWIYLRQSAKVGLEIVRSAI</sequence>